<keyword evidence="8" id="KW-1185">Reference proteome</keyword>
<dbReference type="Gene3D" id="3.30.40.10">
    <property type="entry name" value="Zinc/RING finger domain, C3HC4 (zinc finger)"/>
    <property type="match status" value="1"/>
</dbReference>
<evidence type="ECO:0000256" key="3">
    <source>
        <dbReference type="ARBA" id="ARBA00022833"/>
    </source>
</evidence>
<reference evidence="7 8" key="1">
    <citation type="submission" date="2024-02" db="EMBL/GenBank/DDBJ databases">
        <title>De novo assembly and annotation of 12 fungi associated with fruit tree decline syndrome in Ontario, Canada.</title>
        <authorList>
            <person name="Sulman M."/>
            <person name="Ellouze W."/>
            <person name="Ilyukhin E."/>
        </authorList>
    </citation>
    <scope>NUCLEOTIDE SEQUENCE [LARGE SCALE GENOMIC DNA]</scope>
    <source>
        <strain evidence="7 8">M11/M66-122</strain>
    </source>
</reference>
<dbReference type="PANTHER" id="PTHR15710">
    <property type="entry name" value="E3 UBIQUITIN-PROTEIN LIGASE PRAJA"/>
    <property type="match status" value="1"/>
</dbReference>
<feature type="region of interest" description="Disordered" evidence="5">
    <location>
        <begin position="1"/>
        <end position="64"/>
    </location>
</feature>
<evidence type="ECO:0000313" key="7">
    <source>
        <dbReference type="EMBL" id="KAK7750771.1"/>
    </source>
</evidence>
<keyword evidence="2 4" id="KW-0863">Zinc-finger</keyword>
<evidence type="ECO:0000256" key="4">
    <source>
        <dbReference type="PROSITE-ProRule" id="PRU00175"/>
    </source>
</evidence>
<dbReference type="Proteomes" id="UP001320420">
    <property type="component" value="Unassembled WGS sequence"/>
</dbReference>
<evidence type="ECO:0000313" key="8">
    <source>
        <dbReference type="Proteomes" id="UP001320420"/>
    </source>
</evidence>
<dbReference type="GO" id="GO:0016567">
    <property type="term" value="P:protein ubiquitination"/>
    <property type="evidence" value="ECO:0007669"/>
    <property type="project" value="TreeGrafter"/>
</dbReference>
<feature type="domain" description="RING-type" evidence="6">
    <location>
        <begin position="141"/>
        <end position="186"/>
    </location>
</feature>
<dbReference type="InterPro" id="IPR013083">
    <property type="entry name" value="Znf_RING/FYVE/PHD"/>
</dbReference>
<keyword evidence="1" id="KW-0479">Metal-binding</keyword>
<dbReference type="InterPro" id="IPR001841">
    <property type="entry name" value="Znf_RING"/>
</dbReference>
<dbReference type="GO" id="GO:0005737">
    <property type="term" value="C:cytoplasm"/>
    <property type="evidence" value="ECO:0007669"/>
    <property type="project" value="TreeGrafter"/>
</dbReference>
<gene>
    <name evidence="7" type="ORF">SLS62_007323</name>
</gene>
<name>A0AAN9YNG9_9PEZI</name>
<dbReference type="Pfam" id="PF13639">
    <property type="entry name" value="zf-RING_2"/>
    <property type="match status" value="1"/>
</dbReference>
<dbReference type="SUPFAM" id="SSF57850">
    <property type="entry name" value="RING/U-box"/>
    <property type="match status" value="1"/>
</dbReference>
<dbReference type="GO" id="GO:0061630">
    <property type="term" value="F:ubiquitin protein ligase activity"/>
    <property type="evidence" value="ECO:0007669"/>
    <property type="project" value="TreeGrafter"/>
</dbReference>
<evidence type="ECO:0000256" key="5">
    <source>
        <dbReference type="SAM" id="MobiDB-lite"/>
    </source>
</evidence>
<evidence type="ECO:0000256" key="1">
    <source>
        <dbReference type="ARBA" id="ARBA00022723"/>
    </source>
</evidence>
<dbReference type="GO" id="GO:0008270">
    <property type="term" value="F:zinc ion binding"/>
    <property type="evidence" value="ECO:0007669"/>
    <property type="project" value="UniProtKB-KW"/>
</dbReference>
<accession>A0AAN9YNG9</accession>
<protein>
    <recommendedName>
        <fullName evidence="6">RING-type domain-containing protein</fullName>
    </recommendedName>
</protein>
<evidence type="ECO:0000256" key="2">
    <source>
        <dbReference type="ARBA" id="ARBA00022771"/>
    </source>
</evidence>
<dbReference type="PANTHER" id="PTHR15710:SF243">
    <property type="entry name" value="E3 UBIQUITIN-PROTEIN LIGASE PRAJA-2 ISOFORM X1"/>
    <property type="match status" value="1"/>
</dbReference>
<keyword evidence="3" id="KW-0862">Zinc</keyword>
<evidence type="ECO:0000259" key="6">
    <source>
        <dbReference type="PROSITE" id="PS50089"/>
    </source>
</evidence>
<comment type="caution">
    <text evidence="7">The sequence shown here is derived from an EMBL/GenBank/DDBJ whole genome shotgun (WGS) entry which is preliminary data.</text>
</comment>
<dbReference type="AlphaFoldDB" id="A0AAN9YNG9"/>
<dbReference type="SMART" id="SM00184">
    <property type="entry name" value="RING"/>
    <property type="match status" value="1"/>
</dbReference>
<sequence length="215" mass="23627">MATNPYEVEHNIKDSSSARPHRRRPDMASFTSHLHQISTDDDDNNNNSAGRPTGAAGGGHHGHLGATPVDMAGLFRLVQDQMATLMATAPSDANHGFLESLVRALDADIDAPPERIHGVRQEYLDGLDRVSRKALKDDDNCPICAERYLDDPYPLVVELPCGGSHRFDLECVGPWLQSKGTCPMCRHDLTKKKVIEVPKADDDDEEEDDVDGLYG</sequence>
<proteinExistence type="predicted"/>
<dbReference type="EMBL" id="JAKJXP020000059">
    <property type="protein sequence ID" value="KAK7750771.1"/>
    <property type="molecule type" value="Genomic_DNA"/>
</dbReference>
<dbReference type="PROSITE" id="PS50089">
    <property type="entry name" value="ZF_RING_2"/>
    <property type="match status" value="1"/>
</dbReference>
<organism evidence="7 8">
    <name type="scientific">Diatrype stigma</name>
    <dbReference type="NCBI Taxonomy" id="117547"/>
    <lineage>
        <taxon>Eukaryota</taxon>
        <taxon>Fungi</taxon>
        <taxon>Dikarya</taxon>
        <taxon>Ascomycota</taxon>
        <taxon>Pezizomycotina</taxon>
        <taxon>Sordariomycetes</taxon>
        <taxon>Xylariomycetidae</taxon>
        <taxon>Xylariales</taxon>
        <taxon>Diatrypaceae</taxon>
        <taxon>Diatrype</taxon>
    </lineage>
</organism>